<dbReference type="Pfam" id="PF13193">
    <property type="entry name" value="AMP-binding_C"/>
    <property type="match status" value="1"/>
</dbReference>
<dbReference type="InterPro" id="IPR025110">
    <property type="entry name" value="AMP-bd_C"/>
</dbReference>
<dbReference type="CDD" id="cd05930">
    <property type="entry name" value="A_NRPS"/>
    <property type="match status" value="1"/>
</dbReference>
<evidence type="ECO:0000313" key="4">
    <source>
        <dbReference type="EMBL" id="KKP48057.1"/>
    </source>
</evidence>
<dbReference type="PANTHER" id="PTHR44845">
    <property type="entry name" value="CARRIER DOMAIN-CONTAINING PROTEIN"/>
    <property type="match status" value="1"/>
</dbReference>
<dbReference type="PANTHER" id="PTHR44845:SF6">
    <property type="entry name" value="BETA-ALANINE-ACTIVATING ENZYME"/>
    <property type="match status" value="1"/>
</dbReference>
<gene>
    <name evidence="4" type="ORF">UR38_C0002G0160</name>
</gene>
<dbReference type="Gene3D" id="3.40.50.12780">
    <property type="entry name" value="N-terminal domain of ligase-like"/>
    <property type="match status" value="1"/>
</dbReference>
<accession>A0A0G0CXB7</accession>
<protein>
    <submittedName>
        <fullName evidence="4">Amino acid adenylation domain protein</fullName>
    </submittedName>
</protein>
<dbReference type="AlphaFoldDB" id="A0A0G0CXB7"/>
<dbReference type="NCBIfam" id="TIGR01733">
    <property type="entry name" value="AA-adenyl-dom"/>
    <property type="match status" value="1"/>
</dbReference>
<dbReference type="InterPro" id="IPR006020">
    <property type="entry name" value="PTB/PI_dom"/>
</dbReference>
<sequence length="531" mass="60608">MTKPWKFQKRDYITNTTLPHLFETQVLLYPRSTAVVFKGKRLTYNELNIKANQLARYLVTLGVGLEKTVIVSLDRSYEVYIALMAVQKAGGVYVPIEPLNPESRLKFLVEDCKPIVILTQSTMKNKFKNCKQEVFCLDTDWSKIEDKNEQNLNVDIGEDNLSDLIYTSGSTGLPKGVQSTHKNRINALNAWKEIYKLTHEDILFQTTSLGFDVFTADYTRSLCLGATMVPSEENFTMTQNASIDRMYELLIEEKVTFAEFNVTTIRKLFSFVKANNKPLDFLRIIVVGADAWYLTEDKELCEYCHDKTKVINSYGMTEEAVDSTYFDRSMLKNPNDPILNNKSLIGIPFPNTKIYLLNDKLQSVKEGEIGTMYFGGPNTARGYLNRLELTQQRFIKNPFVKNNNEKIYNSGDLARVIEDGVLEFLGRVDFQVEINSKRVEVNEVEAAIHEHPLVREVLVSGLKNTSKDTVLVAYISCHKNKKIDTGELRSFLTEKLPSYMIPTIIKVLDTFPLNANGKVDRKMLPIPDEIV</sequence>
<dbReference type="PROSITE" id="PS01179">
    <property type="entry name" value="PID"/>
    <property type="match status" value="1"/>
</dbReference>
<evidence type="ECO:0000256" key="2">
    <source>
        <dbReference type="ARBA" id="ARBA00022553"/>
    </source>
</evidence>
<dbReference type="InterPro" id="IPR042099">
    <property type="entry name" value="ANL_N_sf"/>
</dbReference>
<evidence type="ECO:0000259" key="3">
    <source>
        <dbReference type="PROSITE" id="PS01179"/>
    </source>
</evidence>
<dbReference type="InterPro" id="IPR000873">
    <property type="entry name" value="AMP-dep_synth/lig_dom"/>
</dbReference>
<dbReference type="FunFam" id="3.40.50.980:FF:000001">
    <property type="entry name" value="Non-ribosomal peptide synthetase"/>
    <property type="match status" value="1"/>
</dbReference>
<dbReference type="PROSITE" id="PS00455">
    <property type="entry name" value="AMP_BINDING"/>
    <property type="match status" value="1"/>
</dbReference>
<reference evidence="4 5" key="1">
    <citation type="journal article" date="2015" name="Nature">
        <title>rRNA introns, odd ribosomes, and small enigmatic genomes across a large radiation of phyla.</title>
        <authorList>
            <person name="Brown C.T."/>
            <person name="Hug L.A."/>
            <person name="Thomas B.C."/>
            <person name="Sharon I."/>
            <person name="Castelle C.J."/>
            <person name="Singh A."/>
            <person name="Wilkins M.J."/>
            <person name="Williams K.H."/>
            <person name="Banfield J.F."/>
        </authorList>
    </citation>
    <scope>NUCLEOTIDE SEQUENCE [LARGE SCALE GENOMIC DNA]</scope>
</reference>
<evidence type="ECO:0000256" key="1">
    <source>
        <dbReference type="ARBA" id="ARBA00022450"/>
    </source>
</evidence>
<dbReference type="Pfam" id="PF00501">
    <property type="entry name" value="AMP-binding"/>
    <property type="match status" value="1"/>
</dbReference>
<dbReference type="InterPro" id="IPR020845">
    <property type="entry name" value="AMP-binding_CS"/>
</dbReference>
<comment type="caution">
    <text evidence="4">The sequence shown here is derived from an EMBL/GenBank/DDBJ whole genome shotgun (WGS) entry which is preliminary data.</text>
</comment>
<proteinExistence type="predicted"/>
<keyword evidence="1" id="KW-0596">Phosphopantetheine</keyword>
<evidence type="ECO:0000313" key="5">
    <source>
        <dbReference type="Proteomes" id="UP000033995"/>
    </source>
</evidence>
<keyword evidence="2" id="KW-0597">Phosphoprotein</keyword>
<dbReference type="InterPro" id="IPR010071">
    <property type="entry name" value="AA_adenyl_dom"/>
</dbReference>
<dbReference type="Proteomes" id="UP000033995">
    <property type="component" value="Unassembled WGS sequence"/>
</dbReference>
<dbReference type="SUPFAM" id="SSF56801">
    <property type="entry name" value="Acetyl-CoA synthetase-like"/>
    <property type="match status" value="1"/>
</dbReference>
<dbReference type="EMBL" id="LBOZ01000002">
    <property type="protein sequence ID" value="KKP48057.1"/>
    <property type="molecule type" value="Genomic_DNA"/>
</dbReference>
<dbReference type="Gene3D" id="3.30.300.30">
    <property type="match status" value="1"/>
</dbReference>
<organism evidence="4 5">
    <name type="scientific">Candidatus Woesebacteria bacterium GW2011_GWA2_33_28</name>
    <dbReference type="NCBI Taxonomy" id="1618561"/>
    <lineage>
        <taxon>Bacteria</taxon>
        <taxon>Candidatus Woeseibacteriota</taxon>
    </lineage>
</organism>
<name>A0A0G0CXB7_9BACT</name>
<dbReference type="InterPro" id="IPR045851">
    <property type="entry name" value="AMP-bd_C_sf"/>
</dbReference>
<feature type="domain" description="PID" evidence="3">
    <location>
        <begin position="383"/>
        <end position="478"/>
    </location>
</feature>